<dbReference type="OrthoDB" id="1042605at2"/>
<evidence type="ECO:0000313" key="4">
    <source>
        <dbReference type="Proteomes" id="UP000318946"/>
    </source>
</evidence>
<name>A0A4Y1WSW2_9BACT</name>
<dbReference type="EMBL" id="AP019735">
    <property type="protein sequence ID" value="BBL03349.1"/>
    <property type="molecule type" value="Genomic_DNA"/>
</dbReference>
<feature type="domain" description="FecR protein" evidence="1">
    <location>
        <begin position="149"/>
        <end position="236"/>
    </location>
</feature>
<gene>
    <name evidence="3" type="ORF">A5CBH24_06620</name>
</gene>
<dbReference type="PANTHER" id="PTHR30273">
    <property type="entry name" value="PERIPLASMIC SIGNAL SENSOR AND SIGMA FACTOR ACTIVATOR FECR-RELATED"/>
    <property type="match status" value="1"/>
</dbReference>
<organism evidence="3 4">
    <name type="scientific">Alistipes communis</name>
    <dbReference type="NCBI Taxonomy" id="2585118"/>
    <lineage>
        <taxon>Bacteria</taxon>
        <taxon>Pseudomonadati</taxon>
        <taxon>Bacteroidota</taxon>
        <taxon>Bacteroidia</taxon>
        <taxon>Bacteroidales</taxon>
        <taxon>Rikenellaceae</taxon>
        <taxon>Alistipes</taxon>
    </lineage>
</organism>
<dbReference type="GO" id="GO:0016989">
    <property type="term" value="F:sigma factor antagonist activity"/>
    <property type="evidence" value="ECO:0007669"/>
    <property type="project" value="TreeGrafter"/>
</dbReference>
<dbReference type="InterPro" id="IPR006860">
    <property type="entry name" value="FecR"/>
</dbReference>
<evidence type="ECO:0000259" key="1">
    <source>
        <dbReference type="Pfam" id="PF04773"/>
    </source>
</evidence>
<dbReference type="Gene3D" id="3.55.50.30">
    <property type="match status" value="1"/>
</dbReference>
<proteinExistence type="predicted"/>
<dbReference type="PANTHER" id="PTHR30273:SF2">
    <property type="entry name" value="PROTEIN FECR"/>
    <property type="match status" value="1"/>
</dbReference>
<dbReference type="InterPro" id="IPR032508">
    <property type="entry name" value="FecR_C"/>
</dbReference>
<dbReference type="Pfam" id="PF16344">
    <property type="entry name" value="FecR_C"/>
    <property type="match status" value="1"/>
</dbReference>
<dbReference type="Gene3D" id="2.60.120.1440">
    <property type="match status" value="1"/>
</dbReference>
<dbReference type="Pfam" id="PF04773">
    <property type="entry name" value="FecR"/>
    <property type="match status" value="1"/>
</dbReference>
<dbReference type="InterPro" id="IPR012373">
    <property type="entry name" value="Ferrdict_sens_TM"/>
</dbReference>
<protein>
    <submittedName>
        <fullName evidence="3">Anti-sigma factor</fullName>
    </submittedName>
</protein>
<keyword evidence="4" id="KW-1185">Reference proteome</keyword>
<dbReference type="Proteomes" id="UP000318946">
    <property type="component" value="Chromosome"/>
</dbReference>
<feature type="domain" description="Protein FecR C-terminal" evidence="2">
    <location>
        <begin position="284"/>
        <end position="351"/>
    </location>
</feature>
<sequence>MSDRVCLLPCCVLVLKAGSPMEKIDKELLRHYLEHGGDAGVRERLREWFLEHDAEEEFTLREDDPVSGELYAFWERSLQRSAPQRTLDERYRALAGRLFGRKLRLQRLWRRLSQAAAVLLVPLIVCAYLLASRQVAEQPEWVEVYAPYGQTRCITLPDGSRVWLNSGTYVFYPDRFDRERQLFVSGEVYMDVTKDPERPFHVDTRNVSIRVLGTRFNLRSYNEDKYVETSLVEGSVALGLKRDGGATILMRPGDKILVDNATNAVVRERFDCAHYISWRDGFHVFRHKTLDEIARDLERMFDVQIVIRDTSLLGEEYFATFASGWEIDELLDALNIHHTLHIQRDGRIIEIERARR</sequence>
<reference evidence="4" key="1">
    <citation type="submission" date="2019-06" db="EMBL/GenBank/DDBJ databases">
        <title>Alistipes onderdonkii subsp. vulgaris subsp. nov., Alistipes dispar sp. nov. and Alistipes communis sp. nov., isolated from human faeces, and creation of Alistipes onderdonkii subsp. onderdonkii subsp. nov.</title>
        <authorList>
            <person name="Sakamoto M."/>
            <person name="Ikeyama N."/>
            <person name="Ogata Y."/>
            <person name="Suda W."/>
            <person name="Iino T."/>
            <person name="Hattori M."/>
            <person name="Ohkuma M."/>
        </authorList>
    </citation>
    <scope>NUCLEOTIDE SEQUENCE [LARGE SCALE GENOMIC DNA]</scope>
    <source>
        <strain evidence="4">5CBH24</strain>
    </source>
</reference>
<evidence type="ECO:0000313" key="3">
    <source>
        <dbReference type="EMBL" id="BBL03349.1"/>
    </source>
</evidence>
<accession>A0A4Y1WSW2</accession>
<dbReference type="KEGG" id="acou:A5CBH24_06620"/>
<dbReference type="PIRSF" id="PIRSF018266">
    <property type="entry name" value="FecR"/>
    <property type="match status" value="1"/>
</dbReference>
<evidence type="ECO:0000259" key="2">
    <source>
        <dbReference type="Pfam" id="PF16344"/>
    </source>
</evidence>
<dbReference type="AlphaFoldDB" id="A0A4Y1WSW2"/>